<dbReference type="eggNOG" id="ENOG5034A8I">
    <property type="taxonomic scope" value="Bacteria"/>
</dbReference>
<dbReference type="RefSeq" id="WP_034238721.1">
    <property type="nucleotide sequence ID" value="NZ_AQRA01000001.1"/>
</dbReference>
<evidence type="ECO:0008006" key="3">
    <source>
        <dbReference type="Google" id="ProtNLM"/>
    </source>
</evidence>
<proteinExistence type="predicted"/>
<name>A0A023C0S0_9FLAO</name>
<protein>
    <recommendedName>
        <fullName evidence="3">Lipocalin-like domain-containing protein</fullName>
    </recommendedName>
</protein>
<reference evidence="1 2" key="1">
    <citation type="submission" date="2014-04" db="EMBL/GenBank/DDBJ databases">
        <title>Aquimarina sp. 22II-S11-z7 Genome Sequencing.</title>
        <authorList>
            <person name="Lai Q."/>
        </authorList>
    </citation>
    <scope>NUCLEOTIDE SEQUENCE [LARGE SCALE GENOMIC DNA]</scope>
    <source>
        <strain evidence="1 2">22II-S11-z7</strain>
    </source>
</reference>
<evidence type="ECO:0000313" key="1">
    <source>
        <dbReference type="EMBL" id="EZH75912.1"/>
    </source>
</evidence>
<evidence type="ECO:0000313" key="2">
    <source>
        <dbReference type="Proteomes" id="UP000023541"/>
    </source>
</evidence>
<dbReference type="STRING" id="1317122.ATO12_03725"/>
<dbReference type="EMBL" id="AQRA01000001">
    <property type="protein sequence ID" value="EZH75912.1"/>
    <property type="molecule type" value="Genomic_DNA"/>
</dbReference>
<sequence>MKSKSVLFLFVALIFAGCKTDDIIWLNGQWEGVGCQLDLEENNTWSISLEVDVYQQLFEIQYPSLECSGQWELVEYSNDRAVFNELILENTNTCIKEGTVIITKVDENHISFSYYIIDGEDVLAFSTLKRKRDNNI</sequence>
<dbReference type="OrthoDB" id="1162046at2"/>
<gene>
    <name evidence="1" type="ORF">ATO12_03725</name>
</gene>
<dbReference type="Proteomes" id="UP000023541">
    <property type="component" value="Unassembled WGS sequence"/>
</dbReference>
<dbReference type="PROSITE" id="PS51257">
    <property type="entry name" value="PROKAR_LIPOPROTEIN"/>
    <property type="match status" value="1"/>
</dbReference>
<comment type="caution">
    <text evidence="1">The sequence shown here is derived from an EMBL/GenBank/DDBJ whole genome shotgun (WGS) entry which is preliminary data.</text>
</comment>
<keyword evidence="2" id="KW-1185">Reference proteome</keyword>
<accession>A0A023C0S0</accession>
<organism evidence="1 2">
    <name type="scientific">Aquimarina atlantica</name>
    <dbReference type="NCBI Taxonomy" id="1317122"/>
    <lineage>
        <taxon>Bacteria</taxon>
        <taxon>Pseudomonadati</taxon>
        <taxon>Bacteroidota</taxon>
        <taxon>Flavobacteriia</taxon>
        <taxon>Flavobacteriales</taxon>
        <taxon>Flavobacteriaceae</taxon>
        <taxon>Aquimarina</taxon>
    </lineage>
</organism>
<dbReference type="AlphaFoldDB" id="A0A023C0S0"/>